<dbReference type="InterPro" id="IPR004843">
    <property type="entry name" value="Calcineurin-like_PHP"/>
</dbReference>
<dbReference type="RefSeq" id="WP_197547886.1">
    <property type="nucleotide sequence ID" value="NZ_CP063164.1"/>
</dbReference>
<feature type="domain" description="Calcineurin-like phosphoesterase" evidence="1">
    <location>
        <begin position="3"/>
        <end position="197"/>
    </location>
</feature>
<dbReference type="Proteomes" id="UP000595074">
    <property type="component" value="Chromosome"/>
</dbReference>
<dbReference type="PANTHER" id="PTHR42850:SF4">
    <property type="entry name" value="ZINC-DEPENDENT ENDOPOLYPHOSPHATASE"/>
    <property type="match status" value="1"/>
</dbReference>
<dbReference type="InterPro" id="IPR006186">
    <property type="entry name" value="Ser/Thr-sp_prot-phosphatase"/>
</dbReference>
<dbReference type="SUPFAM" id="SSF56300">
    <property type="entry name" value="Metallo-dependent phosphatases"/>
    <property type="match status" value="1"/>
</dbReference>
<proteinExistence type="predicted"/>
<dbReference type="GO" id="GO:0016791">
    <property type="term" value="F:phosphatase activity"/>
    <property type="evidence" value="ECO:0007669"/>
    <property type="project" value="TreeGrafter"/>
</dbReference>
<dbReference type="AlphaFoldDB" id="A0A7M1S168"/>
<dbReference type="PRINTS" id="PR00114">
    <property type="entry name" value="STPHPHTASE"/>
</dbReference>
<keyword evidence="3" id="KW-1185">Reference proteome</keyword>
<evidence type="ECO:0000313" key="2">
    <source>
        <dbReference type="EMBL" id="QOR61213.1"/>
    </source>
</evidence>
<accession>A0A7M1S168</accession>
<dbReference type="Gene3D" id="3.60.21.10">
    <property type="match status" value="1"/>
</dbReference>
<dbReference type="InterPro" id="IPR029052">
    <property type="entry name" value="Metallo-depent_PP-like"/>
</dbReference>
<dbReference type="InterPro" id="IPR050126">
    <property type="entry name" value="Ap4A_hydrolase"/>
</dbReference>
<reference evidence="2 3" key="1">
    <citation type="submission" date="2020-10" db="EMBL/GenBank/DDBJ databases">
        <title>The genome of sulfurovum sp.</title>
        <authorList>
            <person name="Xie S."/>
            <person name="Shao Z."/>
            <person name="Jiang L."/>
        </authorList>
    </citation>
    <scope>NUCLEOTIDE SEQUENCE [LARGE SCALE GENOMIC DNA]</scope>
    <source>
        <strain evidence="2 3">ST-419</strain>
    </source>
</reference>
<gene>
    <name evidence="2" type="ORF">IMZ28_07065</name>
</gene>
<dbReference type="PANTHER" id="PTHR42850">
    <property type="entry name" value="METALLOPHOSPHOESTERASE"/>
    <property type="match status" value="1"/>
</dbReference>
<evidence type="ECO:0000313" key="3">
    <source>
        <dbReference type="Proteomes" id="UP000595074"/>
    </source>
</evidence>
<evidence type="ECO:0000259" key="1">
    <source>
        <dbReference type="Pfam" id="PF00149"/>
    </source>
</evidence>
<sequence length="244" mass="27586">MYYIIGDVHGEYNTLMRLVEKLPSDAKLIFVGDLIDRGSRSAEVVKFVREGGHGCVMGNHEEMMTGYGSSFALFIEQNEPIKTYNSWYSNGGIATLKSYGLITLQEGKPVVALDAKERLEIFKEDICWMRSLPLYIQLDIDHSSGKPVVVSHAPIATVWGMRYSDAMYKTFAEMALWNRREPDENAPIFNIFGHTVTPYGADVQPHYVNIDTGCYMSEHGYGMLSAYCVETGEVVSEKRVEKRR</sequence>
<name>A0A7M1S168_9BACT</name>
<dbReference type="EMBL" id="CP063164">
    <property type="protein sequence ID" value="QOR61213.1"/>
    <property type="molecule type" value="Genomic_DNA"/>
</dbReference>
<organism evidence="2 3">
    <name type="scientific">Sulfurovum indicum</name>
    <dbReference type="NCBI Taxonomy" id="2779528"/>
    <lineage>
        <taxon>Bacteria</taxon>
        <taxon>Pseudomonadati</taxon>
        <taxon>Campylobacterota</taxon>
        <taxon>Epsilonproteobacteria</taxon>
        <taxon>Campylobacterales</taxon>
        <taxon>Sulfurovaceae</taxon>
        <taxon>Sulfurovum</taxon>
    </lineage>
</organism>
<dbReference type="Pfam" id="PF00149">
    <property type="entry name" value="Metallophos"/>
    <property type="match status" value="1"/>
</dbReference>
<protein>
    <submittedName>
        <fullName evidence="2">Metallophosphoesterase</fullName>
    </submittedName>
</protein>
<dbReference type="GO" id="GO:0005737">
    <property type="term" value="C:cytoplasm"/>
    <property type="evidence" value="ECO:0007669"/>
    <property type="project" value="TreeGrafter"/>
</dbReference>
<dbReference type="KEGG" id="sinu:IMZ28_07065"/>